<reference evidence="1" key="1">
    <citation type="journal article" date="2020" name="Stud. Mycol.">
        <title>101 Dothideomycetes genomes: a test case for predicting lifestyles and emergence of pathogens.</title>
        <authorList>
            <person name="Haridas S."/>
            <person name="Albert R."/>
            <person name="Binder M."/>
            <person name="Bloem J."/>
            <person name="Labutti K."/>
            <person name="Salamov A."/>
            <person name="Andreopoulos B."/>
            <person name="Baker S."/>
            <person name="Barry K."/>
            <person name="Bills G."/>
            <person name="Bluhm B."/>
            <person name="Cannon C."/>
            <person name="Castanera R."/>
            <person name="Culley D."/>
            <person name="Daum C."/>
            <person name="Ezra D."/>
            <person name="Gonzalez J."/>
            <person name="Henrissat B."/>
            <person name="Kuo A."/>
            <person name="Liang C."/>
            <person name="Lipzen A."/>
            <person name="Lutzoni F."/>
            <person name="Magnuson J."/>
            <person name="Mondo S."/>
            <person name="Nolan M."/>
            <person name="Ohm R."/>
            <person name="Pangilinan J."/>
            <person name="Park H.-J."/>
            <person name="Ramirez L."/>
            <person name="Alfaro M."/>
            <person name="Sun H."/>
            <person name="Tritt A."/>
            <person name="Yoshinaga Y."/>
            <person name="Zwiers L.-H."/>
            <person name="Turgeon B."/>
            <person name="Goodwin S."/>
            <person name="Spatafora J."/>
            <person name="Crous P."/>
            <person name="Grigoriev I."/>
        </authorList>
    </citation>
    <scope>NUCLEOTIDE SEQUENCE</scope>
    <source>
        <strain evidence="1">ATCC 200398</strain>
    </source>
</reference>
<organism evidence="1 2">
    <name type="scientific">Lindgomyces ingoldianus</name>
    <dbReference type="NCBI Taxonomy" id="673940"/>
    <lineage>
        <taxon>Eukaryota</taxon>
        <taxon>Fungi</taxon>
        <taxon>Dikarya</taxon>
        <taxon>Ascomycota</taxon>
        <taxon>Pezizomycotina</taxon>
        <taxon>Dothideomycetes</taxon>
        <taxon>Pleosporomycetidae</taxon>
        <taxon>Pleosporales</taxon>
        <taxon>Lindgomycetaceae</taxon>
        <taxon>Lindgomyces</taxon>
    </lineage>
</organism>
<keyword evidence="2" id="KW-1185">Reference proteome</keyword>
<sequence>MSSPTPVKYVYIPNLVGRQMLRIPVLLCEDTFETADAPTIAPTLNLDIPAASVATTSSSRATSPAPSVESVEEEE</sequence>
<accession>A0ACB6QM12</accession>
<dbReference type="Proteomes" id="UP000799755">
    <property type="component" value="Unassembled WGS sequence"/>
</dbReference>
<name>A0ACB6QM12_9PLEO</name>
<protein>
    <submittedName>
        <fullName evidence="1">Uncharacterized protein</fullName>
    </submittedName>
</protein>
<gene>
    <name evidence="1" type="ORF">BDR25DRAFT_305399</name>
</gene>
<proteinExistence type="predicted"/>
<comment type="caution">
    <text evidence="1">The sequence shown here is derived from an EMBL/GenBank/DDBJ whole genome shotgun (WGS) entry which is preliminary data.</text>
</comment>
<evidence type="ECO:0000313" key="2">
    <source>
        <dbReference type="Proteomes" id="UP000799755"/>
    </source>
</evidence>
<evidence type="ECO:0000313" key="1">
    <source>
        <dbReference type="EMBL" id="KAF2467618.1"/>
    </source>
</evidence>
<dbReference type="EMBL" id="MU003519">
    <property type="protein sequence ID" value="KAF2467618.1"/>
    <property type="molecule type" value="Genomic_DNA"/>
</dbReference>